<evidence type="ECO:0000313" key="7">
    <source>
        <dbReference type="Proteomes" id="UP001612928"/>
    </source>
</evidence>
<dbReference type="EMBL" id="JBITMB010000006">
    <property type="protein sequence ID" value="MFI7443341.1"/>
    <property type="molecule type" value="Genomic_DNA"/>
</dbReference>
<name>A0ABW8A971_9ACTN</name>
<evidence type="ECO:0000256" key="3">
    <source>
        <dbReference type="SAM" id="MobiDB-lite"/>
    </source>
</evidence>
<sequence length="687" mass="71154">MFSSHRDAPDRAAGASHRHIIPKRGKIGRRSWGRALVATVLTAGALVAAPGGARAAQPVDLGDAEPFAVLAATSVSNTNLTTVTGNLGISPGSTLTGFPPGVVNGTRHLGNATSAAAMADAEAVDTELAGRATTATIAPQLGGTTRGPGVYQSTSGAFSLNGTLTLDAQGDPDAVFVFRASTLTVAQVGNVALARGAQPDNVFWQVGGNASIGMFATFRGTVLAQGSIAVAWGADVDGRLFALDSSITITGTDGTPHTRISLPDDPPTTTTLTSSPDPSWKGQPVTLTATVQPVSGDVVPFGEVVFKDGSRVLGSAYHSSEGPAVFTTTTLPGGQRDLTAVYLGGDTFDGEALIHFAPSISPEVSHFVEDSLWNRQATPAVVTQPDTQPVTLGVKFRAAVKGTVSGVRFYKSPQNTGTHVGSLWSAGGALLATTTFTDETASGWQEATFPVPVEISANTTYVASYHTTVGRYSITRPGFGSSVSNGPLTAPSSGAVGGNGVYTYGAVNSFPTETYQATNYWVDVVFQPSDSLWNKAATPADPSNPDNQPITVGTKFQASTSGNVYGIRFYKGPQNTGTHVASLWSATGDLLASTPFVHETATGWQEVNFPTPVPITSGTTYIAAYHTTSGFYSTTRPYFTSAYVNSPLTALAHSAGGNGVYSYGASSTFPTSSYQATNYWVDVIFRP</sequence>
<keyword evidence="7" id="KW-1185">Reference proteome</keyword>
<evidence type="ECO:0000259" key="4">
    <source>
        <dbReference type="Pfam" id="PF13313"/>
    </source>
</evidence>
<dbReference type="Pfam" id="PF13313">
    <property type="entry name" value="DUF4082"/>
    <property type="match status" value="2"/>
</dbReference>
<feature type="compositionally biased region" description="Basic and acidic residues" evidence="3">
    <location>
        <begin position="1"/>
        <end position="10"/>
    </location>
</feature>
<dbReference type="Pfam" id="PF11999">
    <property type="entry name" value="Ice_binding"/>
    <property type="match status" value="1"/>
</dbReference>
<proteinExistence type="inferred from homology"/>
<organism evidence="6 7">
    <name type="scientific">Nonomuraea indica</name>
    <dbReference type="NCBI Taxonomy" id="1581193"/>
    <lineage>
        <taxon>Bacteria</taxon>
        <taxon>Bacillati</taxon>
        <taxon>Actinomycetota</taxon>
        <taxon>Actinomycetes</taxon>
        <taxon>Streptosporangiales</taxon>
        <taxon>Streptosporangiaceae</taxon>
        <taxon>Nonomuraea</taxon>
    </lineage>
</organism>
<keyword evidence="2" id="KW-0732">Signal</keyword>
<feature type="domain" description="Bacterial Ig-like" evidence="5">
    <location>
        <begin position="272"/>
        <end position="350"/>
    </location>
</feature>
<comment type="caution">
    <text evidence="6">The sequence shown here is derived from an EMBL/GenBank/DDBJ whole genome shotgun (WGS) entry which is preliminary data.</text>
</comment>
<evidence type="ECO:0000256" key="2">
    <source>
        <dbReference type="ARBA" id="ARBA00022729"/>
    </source>
</evidence>
<evidence type="ECO:0000313" key="6">
    <source>
        <dbReference type="EMBL" id="MFI7443341.1"/>
    </source>
</evidence>
<dbReference type="Proteomes" id="UP001612928">
    <property type="component" value="Unassembled WGS sequence"/>
</dbReference>
<dbReference type="InterPro" id="IPR021884">
    <property type="entry name" value="Ice-bd_prot"/>
</dbReference>
<dbReference type="RefSeq" id="WP_397023489.1">
    <property type="nucleotide sequence ID" value="NZ_JBITMB010000006.1"/>
</dbReference>
<feature type="domain" description="DUF4082" evidence="4">
    <location>
        <begin position="377"/>
        <end position="522"/>
    </location>
</feature>
<feature type="region of interest" description="Disordered" evidence="3">
    <location>
        <begin position="1"/>
        <end position="20"/>
    </location>
</feature>
<feature type="region of interest" description="Disordered" evidence="3">
    <location>
        <begin position="254"/>
        <end position="280"/>
    </location>
</feature>
<dbReference type="InterPro" id="IPR013783">
    <property type="entry name" value="Ig-like_fold"/>
</dbReference>
<evidence type="ECO:0000256" key="1">
    <source>
        <dbReference type="ARBA" id="ARBA00005445"/>
    </source>
</evidence>
<comment type="similarity">
    <text evidence="1">Belongs to the ice-binding protein family.</text>
</comment>
<reference evidence="6 7" key="1">
    <citation type="submission" date="2024-10" db="EMBL/GenBank/DDBJ databases">
        <title>The Natural Products Discovery Center: Release of the First 8490 Sequenced Strains for Exploring Actinobacteria Biosynthetic Diversity.</title>
        <authorList>
            <person name="Kalkreuter E."/>
            <person name="Kautsar S.A."/>
            <person name="Yang D."/>
            <person name="Bader C.D."/>
            <person name="Teijaro C.N."/>
            <person name="Fluegel L."/>
            <person name="Davis C.M."/>
            <person name="Simpson J.R."/>
            <person name="Lauterbach L."/>
            <person name="Steele A.D."/>
            <person name="Gui C."/>
            <person name="Meng S."/>
            <person name="Li G."/>
            <person name="Viehrig K."/>
            <person name="Ye F."/>
            <person name="Su P."/>
            <person name="Kiefer A.F."/>
            <person name="Nichols A."/>
            <person name="Cepeda A.J."/>
            <person name="Yan W."/>
            <person name="Fan B."/>
            <person name="Jiang Y."/>
            <person name="Adhikari A."/>
            <person name="Zheng C.-J."/>
            <person name="Schuster L."/>
            <person name="Cowan T.M."/>
            <person name="Smanski M.J."/>
            <person name="Chevrette M.G."/>
            <person name="De Carvalho L.P.S."/>
            <person name="Shen B."/>
        </authorList>
    </citation>
    <scope>NUCLEOTIDE SEQUENCE [LARGE SCALE GENOMIC DNA]</scope>
    <source>
        <strain evidence="6 7">NPDC049503</strain>
    </source>
</reference>
<accession>A0ABW8A971</accession>
<dbReference type="Pfam" id="PF16640">
    <property type="entry name" value="Big_3_5"/>
    <property type="match status" value="1"/>
</dbReference>
<evidence type="ECO:0000259" key="5">
    <source>
        <dbReference type="Pfam" id="PF16640"/>
    </source>
</evidence>
<protein>
    <submittedName>
        <fullName evidence="6">DUF4082 domain-containing protein</fullName>
    </submittedName>
</protein>
<dbReference type="Gene3D" id="2.60.40.10">
    <property type="entry name" value="Immunoglobulins"/>
    <property type="match status" value="1"/>
</dbReference>
<gene>
    <name evidence="6" type="ORF">ACIBP5_25510</name>
</gene>
<dbReference type="InterPro" id="IPR025141">
    <property type="entry name" value="DUF4082"/>
</dbReference>
<feature type="compositionally biased region" description="Low complexity" evidence="3">
    <location>
        <begin position="261"/>
        <end position="279"/>
    </location>
</feature>
<feature type="domain" description="DUF4082" evidence="4">
    <location>
        <begin position="537"/>
        <end position="681"/>
    </location>
</feature>
<dbReference type="InterPro" id="IPR032109">
    <property type="entry name" value="Big_3_5"/>
</dbReference>